<feature type="region of interest" description="Disordered" evidence="2">
    <location>
        <begin position="245"/>
        <end position="283"/>
    </location>
</feature>
<dbReference type="InterPro" id="IPR046826">
    <property type="entry name" value="PDH_N"/>
</dbReference>
<dbReference type="GO" id="GO:0008977">
    <property type="term" value="F:prephenate dehydrogenase (NAD+) activity"/>
    <property type="evidence" value="ECO:0007669"/>
    <property type="project" value="InterPro"/>
</dbReference>
<name>A0A9E7ST96_9EURY</name>
<reference evidence="4" key="1">
    <citation type="submission" date="2022-06" db="EMBL/GenBank/DDBJ databases">
        <title>Diverse halophilic archaea isolated from saline environments.</title>
        <authorList>
            <person name="Cui H.-L."/>
        </authorList>
    </citation>
    <scope>NUCLEOTIDE SEQUENCE</scope>
    <source>
        <strain evidence="4">WLHS1</strain>
    </source>
</reference>
<dbReference type="Proteomes" id="UP001056855">
    <property type="component" value="Chromosome"/>
</dbReference>
<dbReference type="InterPro" id="IPR003099">
    <property type="entry name" value="Prephen_DH"/>
</dbReference>
<proteinExistence type="predicted"/>
<evidence type="ECO:0000256" key="2">
    <source>
        <dbReference type="SAM" id="MobiDB-lite"/>
    </source>
</evidence>
<keyword evidence="1" id="KW-0560">Oxidoreductase</keyword>
<keyword evidence="5" id="KW-1185">Reference proteome</keyword>
<dbReference type="AlphaFoldDB" id="A0A9E7ST96"/>
<dbReference type="InterPro" id="IPR050812">
    <property type="entry name" value="Preph/Arog_dehydrog"/>
</dbReference>
<evidence type="ECO:0000256" key="1">
    <source>
        <dbReference type="ARBA" id="ARBA00023002"/>
    </source>
</evidence>
<evidence type="ECO:0000313" key="5">
    <source>
        <dbReference type="Proteomes" id="UP001056855"/>
    </source>
</evidence>
<protein>
    <submittedName>
        <fullName evidence="4">Prephenate dehydrogenase/arogenate dehydrogenase family protein</fullName>
    </submittedName>
</protein>
<dbReference type="EMBL" id="CP100355">
    <property type="protein sequence ID" value="UTF53439.1"/>
    <property type="molecule type" value="Genomic_DNA"/>
</dbReference>
<dbReference type="PANTHER" id="PTHR21363:SF0">
    <property type="entry name" value="PREPHENATE DEHYDROGENASE [NADP(+)]"/>
    <property type="match status" value="1"/>
</dbReference>
<dbReference type="PANTHER" id="PTHR21363">
    <property type="entry name" value="PREPHENATE DEHYDROGENASE"/>
    <property type="match status" value="1"/>
</dbReference>
<dbReference type="PROSITE" id="PS51176">
    <property type="entry name" value="PDH_ADH"/>
    <property type="match status" value="1"/>
</dbReference>
<dbReference type="RefSeq" id="WP_254157905.1">
    <property type="nucleotide sequence ID" value="NZ_CP100355.1"/>
</dbReference>
<organism evidence="4 5">
    <name type="scientific">Natronosalvus rutilus</name>
    <dbReference type="NCBI Taxonomy" id="2953753"/>
    <lineage>
        <taxon>Archaea</taxon>
        <taxon>Methanobacteriati</taxon>
        <taxon>Methanobacteriota</taxon>
        <taxon>Stenosarchaea group</taxon>
        <taxon>Halobacteria</taxon>
        <taxon>Halobacteriales</taxon>
        <taxon>Natrialbaceae</taxon>
        <taxon>Natronosalvus</taxon>
    </lineage>
</organism>
<accession>A0A9E7ST96</accession>
<dbReference type="GeneID" id="73291776"/>
<dbReference type="InterPro" id="IPR036291">
    <property type="entry name" value="NAD(P)-bd_dom_sf"/>
</dbReference>
<dbReference type="SUPFAM" id="SSF51735">
    <property type="entry name" value="NAD(P)-binding Rossmann-fold domains"/>
    <property type="match status" value="1"/>
</dbReference>
<feature type="domain" description="Prephenate/arogenate dehydrogenase" evidence="3">
    <location>
        <begin position="1"/>
        <end position="270"/>
    </location>
</feature>
<evidence type="ECO:0000259" key="3">
    <source>
        <dbReference type="PROSITE" id="PS51176"/>
    </source>
</evidence>
<dbReference type="GO" id="GO:0004665">
    <property type="term" value="F:prephenate dehydrogenase (NADP+) activity"/>
    <property type="evidence" value="ECO:0007669"/>
    <property type="project" value="InterPro"/>
</dbReference>
<evidence type="ECO:0000313" key="4">
    <source>
        <dbReference type="EMBL" id="UTF53439.1"/>
    </source>
</evidence>
<dbReference type="KEGG" id="sawl:NGM29_16980"/>
<dbReference type="GO" id="GO:0006571">
    <property type="term" value="P:tyrosine biosynthetic process"/>
    <property type="evidence" value="ECO:0007669"/>
    <property type="project" value="InterPro"/>
</dbReference>
<dbReference type="Gene3D" id="3.40.50.720">
    <property type="entry name" value="NAD(P)-binding Rossmann-like Domain"/>
    <property type="match status" value="1"/>
</dbReference>
<dbReference type="SUPFAM" id="SSF48179">
    <property type="entry name" value="6-phosphogluconate dehydrogenase C-terminal domain-like"/>
    <property type="match status" value="1"/>
</dbReference>
<dbReference type="Pfam" id="PF02153">
    <property type="entry name" value="PDH_N"/>
    <property type="match status" value="1"/>
</dbReference>
<dbReference type="GO" id="GO:0070403">
    <property type="term" value="F:NAD+ binding"/>
    <property type="evidence" value="ECO:0007669"/>
    <property type="project" value="InterPro"/>
</dbReference>
<dbReference type="InterPro" id="IPR008927">
    <property type="entry name" value="6-PGluconate_DH-like_C_sf"/>
</dbReference>
<gene>
    <name evidence="4" type="ORF">NGM29_16980</name>
</gene>
<sequence length="283" mass="29779">MEVLIVGAGAMGTWFGEAIADDPSVDATLAFADVDENAAERAAETVGGTTADLDGTTTYDAVCVAVPMGRVEEAVERHARRAERAVLDVTGVMATPIEAMAAHADNLEQASLHPLFAPERAPGSIATVRAREGPVTDSLLSALESAGNRLVETTPEEHDRAMESVQAAAHAAVLSFALAAERVPEGFQTPIYDDLERLATYVTGGSPRVYADVQRTFDGADAVAEAARAIADANDEAFEALYDEAADQWSARDRPDDGETDITDDGETSVQNTAENANGGERE</sequence>
<feature type="compositionally biased region" description="Acidic residues" evidence="2">
    <location>
        <begin position="258"/>
        <end position="267"/>
    </location>
</feature>